<keyword evidence="6" id="KW-1185">Reference proteome</keyword>
<dbReference type="PANTHER" id="PTHR11746">
    <property type="entry name" value="O-METHYLTRANSFERASE"/>
    <property type="match status" value="1"/>
</dbReference>
<dbReference type="InterPro" id="IPR036388">
    <property type="entry name" value="WH-like_DNA-bd_sf"/>
</dbReference>
<dbReference type="STRING" id="4432.A0A1U8AKZ9"/>
<feature type="domain" description="O-methyltransferase dimerisation" evidence="5">
    <location>
        <begin position="25"/>
        <end position="118"/>
    </location>
</feature>
<evidence type="ECO:0000313" key="6">
    <source>
        <dbReference type="Proteomes" id="UP000189703"/>
    </source>
</evidence>
<dbReference type="OrthoDB" id="1606438at2759"/>
<keyword evidence="2" id="KW-0808">Transferase</keyword>
<dbReference type="GO" id="GO:0032259">
    <property type="term" value="P:methylation"/>
    <property type="evidence" value="ECO:0000318"/>
    <property type="project" value="GO_Central"/>
</dbReference>
<dbReference type="GeneID" id="104601399"/>
<dbReference type="GO" id="GO:0008757">
    <property type="term" value="F:S-adenosylmethionine-dependent methyltransferase activity"/>
    <property type="evidence" value="ECO:0000318"/>
    <property type="project" value="GO_Central"/>
</dbReference>
<dbReference type="eggNOG" id="KOG3178">
    <property type="taxonomic scope" value="Eukaryota"/>
</dbReference>
<dbReference type="PROSITE" id="PS51683">
    <property type="entry name" value="SAM_OMT_II"/>
    <property type="match status" value="1"/>
</dbReference>
<gene>
    <name evidence="7" type="primary">LOC104601399</name>
</gene>
<dbReference type="Pfam" id="PF00891">
    <property type="entry name" value="Methyltransf_2"/>
    <property type="match status" value="1"/>
</dbReference>
<dbReference type="RefSeq" id="XP_010263004.1">
    <property type="nucleotide sequence ID" value="XM_010264702.1"/>
</dbReference>
<protein>
    <submittedName>
        <fullName evidence="7">Caffeic acid 3-O-methyltransferase-like</fullName>
    </submittedName>
</protein>
<dbReference type="PIRSF" id="PIRSF005739">
    <property type="entry name" value="O-mtase"/>
    <property type="match status" value="1"/>
</dbReference>
<evidence type="ECO:0000313" key="7">
    <source>
        <dbReference type="RefSeq" id="XP_010263004.1"/>
    </source>
</evidence>
<dbReference type="KEGG" id="nnu:104601399"/>
<dbReference type="OMA" id="CEVICCA"/>
<name>A0A1U8AKZ9_NELNU</name>
<dbReference type="InterPro" id="IPR016461">
    <property type="entry name" value="COMT-like"/>
</dbReference>
<reference evidence="7" key="1">
    <citation type="submission" date="2025-08" db="UniProtKB">
        <authorList>
            <consortium name="RefSeq"/>
        </authorList>
    </citation>
    <scope>IDENTIFICATION</scope>
</reference>
<dbReference type="Proteomes" id="UP000189703">
    <property type="component" value="Unplaced"/>
</dbReference>
<keyword evidence="3" id="KW-0949">S-adenosyl-L-methionine</keyword>
<dbReference type="FunFam" id="1.10.10.10:FF:000357">
    <property type="entry name" value="Caffeic acid 3-O-methyltransferase"/>
    <property type="match status" value="1"/>
</dbReference>
<dbReference type="InterPro" id="IPR012967">
    <property type="entry name" value="COMT_dimerisation"/>
</dbReference>
<dbReference type="SUPFAM" id="SSF46785">
    <property type="entry name" value="Winged helix' DNA-binding domain"/>
    <property type="match status" value="1"/>
</dbReference>
<evidence type="ECO:0000256" key="1">
    <source>
        <dbReference type="ARBA" id="ARBA00022603"/>
    </source>
</evidence>
<organism evidence="6 7">
    <name type="scientific">Nelumbo nucifera</name>
    <name type="common">Sacred lotus</name>
    <dbReference type="NCBI Taxonomy" id="4432"/>
    <lineage>
        <taxon>Eukaryota</taxon>
        <taxon>Viridiplantae</taxon>
        <taxon>Streptophyta</taxon>
        <taxon>Embryophyta</taxon>
        <taxon>Tracheophyta</taxon>
        <taxon>Spermatophyta</taxon>
        <taxon>Magnoliopsida</taxon>
        <taxon>Proteales</taxon>
        <taxon>Nelumbonaceae</taxon>
        <taxon>Nelumbo</taxon>
    </lineage>
</organism>
<dbReference type="AlphaFoldDB" id="A0A1U8AKZ9"/>
<feature type="domain" description="O-methyltransferase C-terminal" evidence="4">
    <location>
        <begin position="141"/>
        <end position="347"/>
    </location>
</feature>
<dbReference type="InterPro" id="IPR029063">
    <property type="entry name" value="SAM-dependent_MTases_sf"/>
</dbReference>
<keyword evidence="1" id="KW-0489">Methyltransferase</keyword>
<dbReference type="InterPro" id="IPR001077">
    <property type="entry name" value="COMT_C"/>
</dbReference>
<dbReference type="GO" id="GO:0008171">
    <property type="term" value="F:O-methyltransferase activity"/>
    <property type="evidence" value="ECO:0000318"/>
    <property type="project" value="GO_Central"/>
</dbReference>
<accession>A0A1U8AKZ9</accession>
<dbReference type="GO" id="GO:0046983">
    <property type="term" value="F:protein dimerization activity"/>
    <property type="evidence" value="ECO:0007669"/>
    <property type="project" value="InterPro"/>
</dbReference>
<dbReference type="Pfam" id="PF08100">
    <property type="entry name" value="Dimerisation"/>
    <property type="match status" value="1"/>
</dbReference>
<dbReference type="FunFam" id="3.40.50.150:FF:000061">
    <property type="entry name" value="Caffeic acid O-methyltransferase"/>
    <property type="match status" value="1"/>
</dbReference>
<dbReference type="Gene3D" id="3.40.50.150">
    <property type="entry name" value="Vaccinia Virus protein VP39"/>
    <property type="match status" value="1"/>
</dbReference>
<dbReference type="SUPFAM" id="SSF53335">
    <property type="entry name" value="S-adenosyl-L-methionine-dependent methyltransferases"/>
    <property type="match status" value="1"/>
</dbReference>
<evidence type="ECO:0000256" key="3">
    <source>
        <dbReference type="ARBA" id="ARBA00022691"/>
    </source>
</evidence>
<proteinExistence type="predicted"/>
<evidence type="ECO:0000259" key="5">
    <source>
        <dbReference type="Pfam" id="PF08100"/>
    </source>
</evidence>
<dbReference type="InterPro" id="IPR036390">
    <property type="entry name" value="WH_DNA-bd_sf"/>
</dbReference>
<sequence length="366" mass="40542">MASTHDDAKSINVQDKEEENFAFAMRLARASVLPMVLKAAIELDVLEIISSAGPDAYLSPSEIASQLQTYNPDASTMIDRMLRLLASCSVLNCSLVKRENGQVERCYGLAPVCKFLTRNQDGVSIAPLLLLLQDKVFMDSWYHLRDTVIQGGIPFNKAHGMSAFEYPRIDSRFNKVFNKAMSDATVIVTNKILETYKGFEGLKVVVDVGGGIGVALNLITSKYPQIKGINFDLPHVVAGASSYPGVEHVGGDMFESVPQGDAIFMKLILHDWSDEHCLKLLKNCWKALPKSGKIIIVELILPDPEAPDEIKMFSDTTFTDLIMLAQNPGGKERSYKEFEALAMSSAFSSCEMVCRAYNYRVLEFCK</sequence>
<evidence type="ECO:0000259" key="4">
    <source>
        <dbReference type="Pfam" id="PF00891"/>
    </source>
</evidence>
<dbReference type="Gene3D" id="1.10.10.10">
    <property type="entry name" value="Winged helix-like DNA-binding domain superfamily/Winged helix DNA-binding domain"/>
    <property type="match status" value="1"/>
</dbReference>
<evidence type="ECO:0000256" key="2">
    <source>
        <dbReference type="ARBA" id="ARBA00022679"/>
    </source>
</evidence>